<dbReference type="InterPro" id="IPR029069">
    <property type="entry name" value="HotDog_dom_sf"/>
</dbReference>
<dbReference type="InterPro" id="IPR050563">
    <property type="entry name" value="4-hydroxybenzoyl-CoA_TE"/>
</dbReference>
<evidence type="ECO:0000313" key="3">
    <source>
        <dbReference type="EMBL" id="CUS04980.2"/>
    </source>
</evidence>
<sequence>MTTTTYPYETTLEVAFRDIDAMGHVNNAVFFAYFETVRIKYLGEIMEKSGSLGNELLDLPLILVEASCTYKSPALLTEILHVGTGISRFGTKSFDMLYRIQGQDGRLIAYGRTVQVMYDYITRQAFPIPEDVRQYVETYQRGWAPAAYP</sequence>
<dbReference type="CDD" id="cd00586">
    <property type="entry name" value="4HBT"/>
    <property type="match status" value="1"/>
</dbReference>
<keyword evidence="2" id="KW-0378">Hydrolase</keyword>
<dbReference type="SUPFAM" id="SSF54637">
    <property type="entry name" value="Thioesterase/thiol ester dehydrase-isomerase"/>
    <property type="match status" value="1"/>
</dbReference>
<proteinExistence type="inferred from homology"/>
<dbReference type="RefSeq" id="WP_095044250.1">
    <property type="nucleotide sequence ID" value="NZ_LN890655.1"/>
</dbReference>
<dbReference type="KEGG" id="pbf:CFX0092_A3102"/>
<dbReference type="GO" id="GO:0047617">
    <property type="term" value="F:fatty acyl-CoA hydrolase activity"/>
    <property type="evidence" value="ECO:0007669"/>
    <property type="project" value="TreeGrafter"/>
</dbReference>
<keyword evidence="4" id="KW-1185">Reference proteome</keyword>
<organism evidence="3 4">
    <name type="scientific">Candidatus Promineifilum breve</name>
    <dbReference type="NCBI Taxonomy" id="1806508"/>
    <lineage>
        <taxon>Bacteria</taxon>
        <taxon>Bacillati</taxon>
        <taxon>Chloroflexota</taxon>
        <taxon>Ardenticatenia</taxon>
        <taxon>Candidatus Promineifilales</taxon>
        <taxon>Candidatus Promineifilaceae</taxon>
        <taxon>Candidatus Promineifilum</taxon>
    </lineage>
</organism>
<dbReference type="PANTHER" id="PTHR31793">
    <property type="entry name" value="4-HYDROXYBENZOYL-COA THIOESTERASE FAMILY MEMBER"/>
    <property type="match status" value="1"/>
</dbReference>
<dbReference type="Proteomes" id="UP000215027">
    <property type="component" value="Chromosome I"/>
</dbReference>
<accession>A0A160T7V4</accession>
<name>A0A160T7V4_9CHLR</name>
<evidence type="ECO:0000256" key="2">
    <source>
        <dbReference type="ARBA" id="ARBA00022801"/>
    </source>
</evidence>
<protein>
    <submittedName>
        <fullName evidence="3">Thioesterase superfamily protein</fullName>
    </submittedName>
</protein>
<dbReference type="Gene3D" id="3.10.129.10">
    <property type="entry name" value="Hotdog Thioesterase"/>
    <property type="match status" value="1"/>
</dbReference>
<comment type="similarity">
    <text evidence="1">Belongs to the 4-hydroxybenzoyl-CoA thioesterase family.</text>
</comment>
<dbReference type="Pfam" id="PF13279">
    <property type="entry name" value="4HBT_2"/>
    <property type="match status" value="1"/>
</dbReference>
<evidence type="ECO:0000256" key="1">
    <source>
        <dbReference type="ARBA" id="ARBA00005953"/>
    </source>
</evidence>
<evidence type="ECO:0000313" key="4">
    <source>
        <dbReference type="Proteomes" id="UP000215027"/>
    </source>
</evidence>
<dbReference type="OrthoDB" id="9799036at2"/>
<dbReference type="AlphaFoldDB" id="A0A160T7V4"/>
<dbReference type="PANTHER" id="PTHR31793:SF27">
    <property type="entry name" value="NOVEL THIOESTERASE SUPERFAMILY DOMAIN AND SAPOSIN A-TYPE DOMAIN CONTAINING PROTEIN (0610012H03RIK)"/>
    <property type="match status" value="1"/>
</dbReference>
<gene>
    <name evidence="3" type="ORF">CFX0092_A3102</name>
</gene>
<reference evidence="3" key="1">
    <citation type="submission" date="2016-01" db="EMBL/GenBank/DDBJ databases">
        <authorList>
            <person name="Mcilroy J.S."/>
            <person name="Karst M S."/>
            <person name="Albertsen M."/>
        </authorList>
    </citation>
    <scope>NUCLEOTIDE SEQUENCE</scope>
    <source>
        <strain evidence="3">Cfx-K</strain>
    </source>
</reference>
<dbReference type="EMBL" id="LN890655">
    <property type="protein sequence ID" value="CUS04980.2"/>
    <property type="molecule type" value="Genomic_DNA"/>
</dbReference>